<dbReference type="EnsemblMetazoa" id="LLOJ004490-RA">
    <property type="protein sequence ID" value="LLOJ004490-PA"/>
    <property type="gene ID" value="LLOJ004490"/>
</dbReference>
<reference evidence="2" key="1">
    <citation type="submission" date="2020-05" db="UniProtKB">
        <authorList>
            <consortium name="EnsemblMetazoa"/>
        </authorList>
    </citation>
    <scope>IDENTIFICATION</scope>
    <source>
        <strain evidence="2">Jacobina</strain>
    </source>
</reference>
<dbReference type="VEuPathDB" id="VectorBase:LLOJ004490"/>
<feature type="compositionally biased region" description="Basic and acidic residues" evidence="1">
    <location>
        <begin position="70"/>
        <end position="80"/>
    </location>
</feature>
<proteinExistence type="predicted"/>
<evidence type="ECO:0000313" key="3">
    <source>
        <dbReference type="Proteomes" id="UP000092461"/>
    </source>
</evidence>
<dbReference type="VEuPathDB" id="VectorBase:LLONM1_011642"/>
<feature type="region of interest" description="Disordered" evidence="1">
    <location>
        <begin position="54"/>
        <end position="80"/>
    </location>
</feature>
<organism evidence="2 3">
    <name type="scientific">Lutzomyia longipalpis</name>
    <name type="common">Sand fly</name>
    <dbReference type="NCBI Taxonomy" id="7200"/>
    <lineage>
        <taxon>Eukaryota</taxon>
        <taxon>Metazoa</taxon>
        <taxon>Ecdysozoa</taxon>
        <taxon>Arthropoda</taxon>
        <taxon>Hexapoda</taxon>
        <taxon>Insecta</taxon>
        <taxon>Pterygota</taxon>
        <taxon>Neoptera</taxon>
        <taxon>Endopterygota</taxon>
        <taxon>Diptera</taxon>
        <taxon>Nematocera</taxon>
        <taxon>Psychodoidea</taxon>
        <taxon>Psychodidae</taxon>
        <taxon>Lutzomyia</taxon>
        <taxon>Lutzomyia</taxon>
    </lineage>
</organism>
<evidence type="ECO:0000313" key="2">
    <source>
        <dbReference type="EnsemblMetazoa" id="LLOJ004490-PA"/>
    </source>
</evidence>
<dbReference type="Proteomes" id="UP000092461">
    <property type="component" value="Unassembled WGS sequence"/>
</dbReference>
<name>A0A1B0GIF2_LUTLO</name>
<protein>
    <submittedName>
        <fullName evidence="2">Uncharacterized protein</fullName>
    </submittedName>
</protein>
<sequence length="80" mass="9035">MWQAKKEEQFPVVLISDEDSIGQHCTRLFGDINKSWEPLLSAALGYPQTAQMIHMGQSPQAPARPIPPCRVDEKQYRGDP</sequence>
<keyword evidence="3" id="KW-1185">Reference proteome</keyword>
<dbReference type="AlphaFoldDB" id="A0A1B0GIF2"/>
<dbReference type="EMBL" id="AJWK01014057">
    <property type="status" value="NOT_ANNOTATED_CDS"/>
    <property type="molecule type" value="Genomic_DNA"/>
</dbReference>
<evidence type="ECO:0000256" key="1">
    <source>
        <dbReference type="SAM" id="MobiDB-lite"/>
    </source>
</evidence>
<accession>A0A1B0GIF2</accession>